<evidence type="ECO:0000313" key="4">
    <source>
        <dbReference type="Proteomes" id="UP000186079"/>
    </source>
</evidence>
<dbReference type="Pfam" id="PF13511">
    <property type="entry name" value="DUF4124"/>
    <property type="match status" value="1"/>
</dbReference>
<gene>
    <name evidence="3" type="ORF">SAMN05421672_11451</name>
</gene>
<dbReference type="RefSeq" id="WP_052199850.1">
    <property type="nucleotide sequence ID" value="NZ_FTMC01000014.1"/>
</dbReference>
<evidence type="ECO:0000256" key="1">
    <source>
        <dbReference type="SAM" id="MobiDB-lite"/>
    </source>
</evidence>
<dbReference type="AlphaFoldDB" id="A0A1N6Y0T9"/>
<organism evidence="3 4">
    <name type="scientific">Pseudomonas flexibilis</name>
    <dbReference type="NCBI Taxonomy" id="706570"/>
    <lineage>
        <taxon>Bacteria</taxon>
        <taxon>Pseudomonadati</taxon>
        <taxon>Pseudomonadota</taxon>
        <taxon>Gammaproteobacteria</taxon>
        <taxon>Pseudomonadales</taxon>
        <taxon>Pseudomonadaceae</taxon>
        <taxon>Pseudomonas</taxon>
    </lineage>
</organism>
<feature type="domain" description="DUF4124" evidence="2">
    <location>
        <begin position="7"/>
        <end position="60"/>
    </location>
</feature>
<sequence length="196" mass="21655">MRHTLWLLALLPGITLAQVYSYRDASGALMFSDRPPHDGAQPLAPRPINRMPALSAPAAPTTTPNLVRTQQRSPYRHLAILSPRPDAAHPDVSGDLRVELGSEPPLLPGHAYRLMLDGQPQSGLQLRNLDRGSHRLVAQIIDETERVLAASAEQIVHIQRPSLIQKRRLRPCAADGEDHERPECDPRHLPPTKPAP</sequence>
<protein>
    <recommendedName>
        <fullName evidence="2">DUF4124 domain-containing protein</fullName>
    </recommendedName>
</protein>
<reference evidence="3 4" key="1">
    <citation type="submission" date="2017-01" db="EMBL/GenBank/DDBJ databases">
        <authorList>
            <person name="Mah S.A."/>
            <person name="Swanson W.J."/>
            <person name="Moy G.W."/>
            <person name="Vacquier V.D."/>
        </authorList>
    </citation>
    <scope>NUCLEOTIDE SEQUENCE [LARGE SCALE GENOMIC DNA]</scope>
    <source>
        <strain evidence="3 4">ATCC 29606</strain>
    </source>
</reference>
<dbReference type="EMBL" id="FTMC01000014">
    <property type="protein sequence ID" value="SIR08111.1"/>
    <property type="molecule type" value="Genomic_DNA"/>
</dbReference>
<proteinExistence type="predicted"/>
<dbReference type="Proteomes" id="UP000186079">
    <property type="component" value="Unassembled WGS sequence"/>
</dbReference>
<evidence type="ECO:0000313" key="3">
    <source>
        <dbReference type="EMBL" id="SIR08111.1"/>
    </source>
</evidence>
<name>A0A1N6Y0T9_9PSED</name>
<evidence type="ECO:0000259" key="2">
    <source>
        <dbReference type="Pfam" id="PF13511"/>
    </source>
</evidence>
<dbReference type="InterPro" id="IPR025392">
    <property type="entry name" value="DUF4124"/>
</dbReference>
<accession>A0A1N6Y0T9</accession>
<feature type="region of interest" description="Disordered" evidence="1">
    <location>
        <begin position="170"/>
        <end position="196"/>
    </location>
</feature>
<feature type="compositionally biased region" description="Basic and acidic residues" evidence="1">
    <location>
        <begin position="176"/>
        <end position="188"/>
    </location>
</feature>